<evidence type="ECO:0000313" key="10">
    <source>
        <dbReference type="Proteomes" id="UP000694544"/>
    </source>
</evidence>
<evidence type="ECO:0000256" key="1">
    <source>
        <dbReference type="ARBA" id="ARBA00004141"/>
    </source>
</evidence>
<dbReference type="SUPFAM" id="SSF161070">
    <property type="entry name" value="SNF-like"/>
    <property type="match status" value="1"/>
</dbReference>
<feature type="region of interest" description="Disordered" evidence="7">
    <location>
        <begin position="314"/>
        <end position="352"/>
    </location>
</feature>
<feature type="transmembrane region" description="Helical" evidence="8">
    <location>
        <begin position="123"/>
        <end position="144"/>
    </location>
</feature>
<evidence type="ECO:0000256" key="2">
    <source>
        <dbReference type="ARBA" id="ARBA00022448"/>
    </source>
</evidence>
<feature type="transmembrane region" description="Helical" evidence="8">
    <location>
        <begin position="198"/>
        <end position="217"/>
    </location>
</feature>
<evidence type="ECO:0000256" key="4">
    <source>
        <dbReference type="ARBA" id="ARBA00022989"/>
    </source>
</evidence>
<keyword evidence="4 8" id="KW-1133">Transmembrane helix</keyword>
<keyword evidence="6" id="KW-0479">Metal-binding</keyword>
<evidence type="ECO:0000313" key="9">
    <source>
        <dbReference type="Ensembl" id="ENSMMSP00000024294.1"/>
    </source>
</evidence>
<dbReference type="GO" id="GO:0035725">
    <property type="term" value="P:sodium ion transmembrane transport"/>
    <property type="evidence" value="ECO:0007669"/>
    <property type="project" value="TreeGrafter"/>
</dbReference>
<dbReference type="PRINTS" id="PR00176">
    <property type="entry name" value="NANEUSMPORT"/>
</dbReference>
<feature type="transmembrane region" description="Helical" evidence="8">
    <location>
        <begin position="272"/>
        <end position="294"/>
    </location>
</feature>
<dbReference type="GeneTree" id="ENSGT00940000158906"/>
<dbReference type="PANTHER" id="PTHR11616:SF109">
    <property type="entry name" value="INACTIVE SODIUM-DEPENDENT NEUTRAL AMINO ACID TRANSPORTER B(0)AT3"/>
    <property type="match status" value="1"/>
</dbReference>
<dbReference type="AlphaFoldDB" id="A0A8C6E6I4"/>
<dbReference type="PROSITE" id="PS50267">
    <property type="entry name" value="NA_NEUROTRAN_SYMP_3"/>
    <property type="match status" value="1"/>
</dbReference>
<dbReference type="GO" id="GO:0006865">
    <property type="term" value="P:amino acid transport"/>
    <property type="evidence" value="ECO:0007669"/>
    <property type="project" value="TreeGrafter"/>
</dbReference>
<keyword evidence="6" id="KW-0915">Sodium</keyword>
<keyword evidence="3 8" id="KW-0812">Transmembrane</keyword>
<evidence type="ECO:0008006" key="11">
    <source>
        <dbReference type="Google" id="ProtNLM"/>
    </source>
</evidence>
<dbReference type="Ensembl" id="ENSMMST00000026852.1">
    <property type="protein sequence ID" value="ENSMMSP00000024294.1"/>
    <property type="gene ID" value="ENSMMSG00000018279.1"/>
</dbReference>
<evidence type="ECO:0000256" key="5">
    <source>
        <dbReference type="ARBA" id="ARBA00023136"/>
    </source>
</evidence>
<keyword evidence="5 8" id="KW-0472">Membrane</keyword>
<dbReference type="InterPro" id="IPR000175">
    <property type="entry name" value="Na/ntran_symport"/>
</dbReference>
<dbReference type="Pfam" id="PF00209">
    <property type="entry name" value="SNF"/>
    <property type="match status" value="1"/>
</dbReference>
<organism evidence="9 10">
    <name type="scientific">Moschus moschiferus</name>
    <name type="common">Siberian musk deer</name>
    <name type="synonym">Moschus sibiricus</name>
    <dbReference type="NCBI Taxonomy" id="68415"/>
    <lineage>
        <taxon>Eukaryota</taxon>
        <taxon>Metazoa</taxon>
        <taxon>Chordata</taxon>
        <taxon>Craniata</taxon>
        <taxon>Vertebrata</taxon>
        <taxon>Euteleostomi</taxon>
        <taxon>Mammalia</taxon>
        <taxon>Eutheria</taxon>
        <taxon>Laurasiatheria</taxon>
        <taxon>Artiodactyla</taxon>
        <taxon>Ruminantia</taxon>
        <taxon>Pecora</taxon>
        <taxon>Moschidae</taxon>
        <taxon>Moschus</taxon>
    </lineage>
</organism>
<reference evidence="9" key="1">
    <citation type="submission" date="2025-08" db="UniProtKB">
        <authorList>
            <consortium name="Ensembl"/>
        </authorList>
    </citation>
    <scope>IDENTIFICATION</scope>
</reference>
<keyword evidence="10" id="KW-1185">Reference proteome</keyword>
<keyword evidence="2" id="KW-0813">Transport</keyword>
<dbReference type="InterPro" id="IPR037272">
    <property type="entry name" value="SNS_sf"/>
</dbReference>
<comment type="subcellular location">
    <subcellularLocation>
        <location evidence="1">Membrane</location>
        <topology evidence="1">Multi-pass membrane protein</topology>
    </subcellularLocation>
</comment>
<name>A0A8C6E6I4_MOSMO</name>
<feature type="binding site" evidence="6">
    <location>
        <position position="49"/>
    </location>
    <ligand>
        <name>Na(+)</name>
        <dbReference type="ChEBI" id="CHEBI:29101"/>
        <label>2</label>
    </ligand>
</feature>
<dbReference type="PANTHER" id="PTHR11616">
    <property type="entry name" value="SODIUM/CHLORIDE DEPENDENT TRANSPORTER"/>
    <property type="match status" value="1"/>
</dbReference>
<feature type="binding site" evidence="6">
    <location>
        <position position="172"/>
    </location>
    <ligand>
        <name>Na(+)</name>
        <dbReference type="ChEBI" id="CHEBI:29101"/>
        <label>1</label>
    </ligand>
</feature>
<sequence>MQNPRVWLDAATQIFFSLSLAFGGHIAFASYNPPRNDCRRDAVSIALVNSMTSLYASIAVFSILGFKAGHLCLTQESCTRVSRGVCLPMCVPGRVLCTRVSRGGCCARVCPGGRACPRVSRGACLPTCAVLQSASGTGLAFIVFTEAVLHMPGAPVWAVLFFGMLFSLGLSSMFGNMESIITPLLDLGVLPRRVPKEALTGLACLLCFLTATCFTLRSGSYWLEIFDQYAAALNLILLALFEVVGVVYVYGMKFCDDIAWMTGRRPGFYWRATWKVVSPMLMLAIFVAYVALLASSPPLYKAWNPRYVSPLGGGAAHRPRTQPDAPPQCPPGCRRPSRWTSVPRGPHGLVFP</sequence>
<evidence type="ECO:0000256" key="3">
    <source>
        <dbReference type="ARBA" id="ARBA00022692"/>
    </source>
</evidence>
<dbReference type="Proteomes" id="UP000694544">
    <property type="component" value="Unplaced"/>
</dbReference>
<evidence type="ECO:0000256" key="8">
    <source>
        <dbReference type="SAM" id="Phobius"/>
    </source>
</evidence>
<reference evidence="9" key="2">
    <citation type="submission" date="2025-09" db="UniProtKB">
        <authorList>
            <consortium name="Ensembl"/>
        </authorList>
    </citation>
    <scope>IDENTIFICATION</scope>
</reference>
<feature type="binding site" evidence="6">
    <location>
        <position position="17"/>
    </location>
    <ligand>
        <name>Na(+)</name>
        <dbReference type="ChEBI" id="CHEBI:29101"/>
        <label>1</label>
    </ligand>
</feature>
<proteinExistence type="predicted"/>
<evidence type="ECO:0000256" key="7">
    <source>
        <dbReference type="SAM" id="MobiDB-lite"/>
    </source>
</evidence>
<feature type="binding site" evidence="6">
    <location>
        <position position="168"/>
    </location>
    <ligand>
        <name>Na(+)</name>
        <dbReference type="ChEBI" id="CHEBI:29101"/>
        <label>1</label>
    </ligand>
</feature>
<feature type="transmembrane region" description="Helical" evidence="8">
    <location>
        <begin position="156"/>
        <end position="177"/>
    </location>
</feature>
<dbReference type="GO" id="GO:0046872">
    <property type="term" value="F:metal ion binding"/>
    <property type="evidence" value="ECO:0007669"/>
    <property type="project" value="UniProtKB-KW"/>
</dbReference>
<evidence type="ECO:0000256" key="6">
    <source>
        <dbReference type="PIRSR" id="PIRSR600175-1"/>
    </source>
</evidence>
<protein>
    <recommendedName>
        <fullName evidence="11">Solute carrier family 6 member 18</fullName>
    </recommendedName>
</protein>
<accession>A0A8C6E6I4</accession>
<dbReference type="GO" id="GO:0005886">
    <property type="term" value="C:plasma membrane"/>
    <property type="evidence" value="ECO:0007669"/>
    <property type="project" value="TreeGrafter"/>
</dbReference>
<feature type="transmembrane region" description="Helical" evidence="8">
    <location>
        <begin position="229"/>
        <end position="251"/>
    </location>
</feature>
<feature type="transmembrane region" description="Helical" evidence="8">
    <location>
        <begin position="53"/>
        <end position="73"/>
    </location>
</feature>